<reference evidence="2" key="1">
    <citation type="submission" date="2019-06" db="EMBL/GenBank/DDBJ databases">
        <authorList>
            <person name="Zheng W."/>
        </authorList>
    </citation>
    <scope>NUCLEOTIDE SEQUENCE</scope>
    <source>
        <strain evidence="2">QDHG01</strain>
    </source>
</reference>
<feature type="chain" id="PRO_5035193527" evidence="1">
    <location>
        <begin position="22"/>
        <end position="86"/>
    </location>
</feature>
<sequence>MINIQWNQLVRFIFQIFPVLFQLESSSNQRKQTKKESSTCSTFRETSLSLKISAYFQRSMKNSQWLFNSWRSEIPLITKVCFWLNC</sequence>
<accession>A0A8J8T0S0</accession>
<organism evidence="2 3">
    <name type="scientific">Halteria grandinella</name>
    <dbReference type="NCBI Taxonomy" id="5974"/>
    <lineage>
        <taxon>Eukaryota</taxon>
        <taxon>Sar</taxon>
        <taxon>Alveolata</taxon>
        <taxon>Ciliophora</taxon>
        <taxon>Intramacronucleata</taxon>
        <taxon>Spirotrichea</taxon>
        <taxon>Stichotrichia</taxon>
        <taxon>Sporadotrichida</taxon>
        <taxon>Halteriidae</taxon>
        <taxon>Halteria</taxon>
    </lineage>
</organism>
<gene>
    <name evidence="2" type="ORF">FGO68_gene11423</name>
</gene>
<comment type="caution">
    <text evidence="2">The sequence shown here is derived from an EMBL/GenBank/DDBJ whole genome shotgun (WGS) entry which is preliminary data.</text>
</comment>
<protein>
    <submittedName>
        <fullName evidence="2">Uncharacterized protein</fullName>
    </submittedName>
</protein>
<keyword evidence="3" id="KW-1185">Reference proteome</keyword>
<dbReference type="EMBL" id="RRYP01012154">
    <property type="protein sequence ID" value="TNV77298.1"/>
    <property type="molecule type" value="Genomic_DNA"/>
</dbReference>
<name>A0A8J8T0S0_HALGN</name>
<dbReference type="AlphaFoldDB" id="A0A8J8T0S0"/>
<evidence type="ECO:0000256" key="1">
    <source>
        <dbReference type="SAM" id="SignalP"/>
    </source>
</evidence>
<proteinExistence type="predicted"/>
<evidence type="ECO:0000313" key="3">
    <source>
        <dbReference type="Proteomes" id="UP000785679"/>
    </source>
</evidence>
<dbReference type="Proteomes" id="UP000785679">
    <property type="component" value="Unassembled WGS sequence"/>
</dbReference>
<feature type="signal peptide" evidence="1">
    <location>
        <begin position="1"/>
        <end position="21"/>
    </location>
</feature>
<evidence type="ECO:0000313" key="2">
    <source>
        <dbReference type="EMBL" id="TNV77298.1"/>
    </source>
</evidence>
<keyword evidence="1" id="KW-0732">Signal</keyword>